<dbReference type="Proteomes" id="UP000187550">
    <property type="component" value="Unassembled WGS sequence"/>
</dbReference>
<dbReference type="EMBL" id="FTPL01000004">
    <property type="protein sequence ID" value="SIT91660.1"/>
    <property type="molecule type" value="Genomic_DNA"/>
</dbReference>
<accession>A0A1U7PQ44</accession>
<protein>
    <submittedName>
        <fullName evidence="1">Uncharacterized protein</fullName>
    </submittedName>
</protein>
<organism evidence="1 2">
    <name type="scientific">Edaphobacillus lindanitolerans</name>
    <dbReference type="NCBI Taxonomy" id="550447"/>
    <lineage>
        <taxon>Bacteria</taxon>
        <taxon>Bacillati</taxon>
        <taxon>Bacillota</taxon>
        <taxon>Bacilli</taxon>
        <taxon>Bacillales</taxon>
        <taxon>Bacillaceae</taxon>
        <taxon>Edaphobacillus</taxon>
    </lineage>
</organism>
<proteinExistence type="predicted"/>
<keyword evidence="2" id="KW-1185">Reference proteome</keyword>
<name>A0A1U7PQ44_9BACI</name>
<dbReference type="RefSeq" id="WP_076759639.1">
    <property type="nucleotide sequence ID" value="NZ_FTPL01000004.1"/>
</dbReference>
<dbReference type="AlphaFoldDB" id="A0A1U7PQ44"/>
<sequence length="84" mass="10275">MESRETGEYAEEAKKFEEAMRRLWEFVSERFRDRLLRFTEAMSEVQELIDRERALRATWTVCMDNRRPHQVLDRRPAFGPRKLL</sequence>
<evidence type="ECO:0000313" key="2">
    <source>
        <dbReference type="Proteomes" id="UP000187550"/>
    </source>
</evidence>
<dbReference type="OrthoDB" id="9959270at2"/>
<reference evidence="2" key="1">
    <citation type="submission" date="2017-01" db="EMBL/GenBank/DDBJ databases">
        <authorList>
            <person name="Varghese N."/>
            <person name="Submissions S."/>
        </authorList>
    </citation>
    <scope>NUCLEOTIDE SEQUENCE [LARGE SCALE GENOMIC DNA]</scope>
    <source>
        <strain evidence="2">MNA4</strain>
    </source>
</reference>
<dbReference type="STRING" id="550447.SAMN05428946_2719"/>
<gene>
    <name evidence="1" type="ORF">SAMN05428946_2719</name>
</gene>
<evidence type="ECO:0000313" key="1">
    <source>
        <dbReference type="EMBL" id="SIT91660.1"/>
    </source>
</evidence>